<dbReference type="HOGENOM" id="CLU_2087574_0_0_1"/>
<accession>T1GLM9</accession>
<dbReference type="EnsemblMetazoa" id="MESCA004441-RA">
    <property type="protein sequence ID" value="MESCA004441-PA"/>
    <property type="gene ID" value="MESCA004441"/>
</dbReference>
<dbReference type="Proteomes" id="UP000015102">
    <property type="component" value="Unassembled WGS sequence"/>
</dbReference>
<evidence type="ECO:0000313" key="2">
    <source>
        <dbReference type="Proteomes" id="UP000015102"/>
    </source>
</evidence>
<proteinExistence type="predicted"/>
<dbReference type="EMBL" id="CAQQ02026965">
    <property type="status" value="NOT_ANNOTATED_CDS"/>
    <property type="molecule type" value="Genomic_DNA"/>
</dbReference>
<keyword evidence="2" id="KW-1185">Reference proteome</keyword>
<sequence>MVLKYTSIMKWGIASFGSIAQNKLANISFLFRIECLKPTNRIDILPSRSLAASYTRSYRLGETCFSNKSRFIHPLHMTYPSQSDPLSNVWKLKQLVQLIIVPDYPFTVDAYGTKDNT</sequence>
<reference evidence="2" key="1">
    <citation type="submission" date="2013-02" db="EMBL/GenBank/DDBJ databases">
        <authorList>
            <person name="Hughes D."/>
        </authorList>
    </citation>
    <scope>NUCLEOTIDE SEQUENCE</scope>
    <source>
        <strain>Durham</strain>
        <strain evidence="2">NC isolate 2 -- Noor lab</strain>
    </source>
</reference>
<protein>
    <submittedName>
        <fullName evidence="1">Uncharacterized protein</fullName>
    </submittedName>
</protein>
<reference evidence="1" key="2">
    <citation type="submission" date="2015-06" db="UniProtKB">
        <authorList>
            <consortium name="EnsemblMetazoa"/>
        </authorList>
    </citation>
    <scope>IDENTIFICATION</scope>
</reference>
<dbReference type="AlphaFoldDB" id="T1GLM9"/>
<organism evidence="1 2">
    <name type="scientific">Megaselia scalaris</name>
    <name type="common">Humpbacked fly</name>
    <name type="synonym">Phora scalaris</name>
    <dbReference type="NCBI Taxonomy" id="36166"/>
    <lineage>
        <taxon>Eukaryota</taxon>
        <taxon>Metazoa</taxon>
        <taxon>Ecdysozoa</taxon>
        <taxon>Arthropoda</taxon>
        <taxon>Hexapoda</taxon>
        <taxon>Insecta</taxon>
        <taxon>Pterygota</taxon>
        <taxon>Neoptera</taxon>
        <taxon>Endopterygota</taxon>
        <taxon>Diptera</taxon>
        <taxon>Brachycera</taxon>
        <taxon>Muscomorpha</taxon>
        <taxon>Platypezoidea</taxon>
        <taxon>Phoridae</taxon>
        <taxon>Megaseliini</taxon>
        <taxon>Megaselia</taxon>
    </lineage>
</organism>
<evidence type="ECO:0000313" key="1">
    <source>
        <dbReference type="EnsemblMetazoa" id="MESCA004441-PA"/>
    </source>
</evidence>
<name>T1GLM9_MEGSC</name>